<protein>
    <submittedName>
        <fullName evidence="2">Protein sprouty</fullName>
    </submittedName>
</protein>
<reference evidence="2" key="1">
    <citation type="submission" date="2017-02" db="UniProtKB">
        <authorList>
            <consortium name="WormBaseParasite"/>
        </authorList>
    </citation>
    <scope>IDENTIFICATION</scope>
</reference>
<dbReference type="WBParaSite" id="ASIM_0000343101-mRNA-1">
    <property type="protein sequence ID" value="ASIM_0000343101-mRNA-1"/>
    <property type="gene ID" value="ASIM_0000343101"/>
</dbReference>
<organism evidence="2">
    <name type="scientific">Anisakis simplex</name>
    <name type="common">Herring worm</name>
    <dbReference type="NCBI Taxonomy" id="6269"/>
    <lineage>
        <taxon>Eukaryota</taxon>
        <taxon>Metazoa</taxon>
        <taxon>Ecdysozoa</taxon>
        <taxon>Nematoda</taxon>
        <taxon>Chromadorea</taxon>
        <taxon>Rhabditida</taxon>
        <taxon>Spirurina</taxon>
        <taxon>Ascaridomorpha</taxon>
        <taxon>Ascaridoidea</taxon>
        <taxon>Anisakidae</taxon>
        <taxon>Anisakis</taxon>
        <taxon>Anisakis simplex complex</taxon>
    </lineage>
</organism>
<dbReference type="AlphaFoldDB" id="A0A0M3J787"/>
<feature type="compositionally biased region" description="Low complexity" evidence="1">
    <location>
        <begin position="178"/>
        <end position="197"/>
    </location>
</feature>
<feature type="region of interest" description="Disordered" evidence="1">
    <location>
        <begin position="97"/>
        <end position="220"/>
    </location>
</feature>
<evidence type="ECO:0000256" key="1">
    <source>
        <dbReference type="SAM" id="MobiDB-lite"/>
    </source>
</evidence>
<proteinExistence type="predicted"/>
<feature type="compositionally biased region" description="Low complexity" evidence="1">
    <location>
        <begin position="132"/>
        <end position="148"/>
    </location>
</feature>
<name>A0A0M3J787_ANISI</name>
<evidence type="ECO:0000313" key="2">
    <source>
        <dbReference type="WBParaSite" id="ASIM_0000343101-mRNA-1"/>
    </source>
</evidence>
<feature type="region of interest" description="Disordered" evidence="1">
    <location>
        <begin position="1"/>
        <end position="70"/>
    </location>
</feature>
<feature type="compositionally biased region" description="Low complexity" evidence="1">
    <location>
        <begin position="100"/>
        <end position="114"/>
    </location>
</feature>
<feature type="compositionally biased region" description="Basic and acidic residues" evidence="1">
    <location>
        <begin position="36"/>
        <end position="53"/>
    </location>
</feature>
<accession>A0A0M3J787</accession>
<sequence>LLQATAVGSHPETLSSNSAHHSKSHHDGNRVAAHQSHSDELARSRRRTTKTEDVTNGGYRPTPISDLPPRSDALLGIPVIQFERDPSVTGILKRRHAIAQQQQHASSTSLSSDSPGTPNTQLVDERLNAENSSRQLTSTPPQPSTSTTKEPLAASSHHHSIHDSSIVQKSQAGGADGSIPTTSTSTMSSALPSSSSADSERESFSETGATAAKTNLERGGRRLCDATEQFPMAPPKLVEPKLITPLIEPKPIAKKLSSSAL</sequence>